<feature type="transmembrane region" description="Helical" evidence="3">
    <location>
        <begin position="120"/>
        <end position="136"/>
    </location>
</feature>
<reference evidence="6" key="1">
    <citation type="journal article" date="2019" name="Int. J. Syst. Evol. Microbiol.">
        <title>The Global Catalogue of Microorganisms (GCM) 10K type strain sequencing project: providing services to taxonomists for standard genome sequencing and annotation.</title>
        <authorList>
            <consortium name="The Broad Institute Genomics Platform"/>
            <consortium name="The Broad Institute Genome Sequencing Center for Infectious Disease"/>
            <person name="Wu L."/>
            <person name="Ma J."/>
        </authorList>
    </citation>
    <scope>NUCLEOTIDE SEQUENCE [LARGE SCALE GENOMIC DNA]</scope>
    <source>
        <strain evidence="6">R28</strain>
    </source>
</reference>
<keyword evidence="3" id="KW-0472">Membrane</keyword>
<proteinExistence type="inferred from homology"/>
<feature type="transmembrane region" description="Helical" evidence="3">
    <location>
        <begin position="266"/>
        <end position="284"/>
    </location>
</feature>
<evidence type="ECO:0000313" key="5">
    <source>
        <dbReference type="EMBL" id="MFD2043037.1"/>
    </source>
</evidence>
<dbReference type="Pfam" id="PF00892">
    <property type="entry name" value="EamA"/>
    <property type="match status" value="2"/>
</dbReference>
<feature type="transmembrane region" description="Helical" evidence="3">
    <location>
        <begin position="241"/>
        <end position="260"/>
    </location>
</feature>
<gene>
    <name evidence="5" type="ORF">ACFSJF_01770</name>
</gene>
<keyword evidence="3" id="KW-0812">Transmembrane</keyword>
<sequence>MKAKVTFIFVMLIFGSIGLFVKNIDLSSSEIALFRGAIGSLFLIGASFFVKQKFNLKTSKRNLLMLGLSGTALGFNWIFLFESYQYTTISNATLSYYFAPVFVMVLAPFLLKEKWTSKKGISIVIALIGLFLVVQPDTGLDSGSYNHLAGIAYGLLAAAFYASVILMNKFIKNLSDFETTVMQLSIASIVLFPYVGMTESMNYTGLDMQSLILIVILGIIHTGFAYLLYFSAMKKLKGQTIGVFSYIDPISAVIMAAIILHESMSAVQIVGGICILGSTLLSEITGKKSKGNDEVAA</sequence>
<feature type="transmembrane region" description="Helical" evidence="3">
    <location>
        <begin position="179"/>
        <end position="196"/>
    </location>
</feature>
<feature type="transmembrane region" description="Helical" evidence="3">
    <location>
        <begin position="62"/>
        <end position="81"/>
    </location>
</feature>
<keyword evidence="6" id="KW-1185">Reference proteome</keyword>
<evidence type="ECO:0000256" key="3">
    <source>
        <dbReference type="SAM" id="Phobius"/>
    </source>
</evidence>
<feature type="transmembrane region" description="Helical" evidence="3">
    <location>
        <begin position="148"/>
        <end position="167"/>
    </location>
</feature>
<comment type="caution">
    <text evidence="5">The sequence shown here is derived from an EMBL/GenBank/DDBJ whole genome shotgun (WGS) entry which is preliminary data.</text>
</comment>
<accession>A0ABW4VTJ7</accession>
<organism evidence="5 6">
    <name type="scientific">Ornithinibacillus salinisoli</name>
    <dbReference type="NCBI Taxonomy" id="1848459"/>
    <lineage>
        <taxon>Bacteria</taxon>
        <taxon>Bacillati</taxon>
        <taxon>Bacillota</taxon>
        <taxon>Bacilli</taxon>
        <taxon>Bacillales</taxon>
        <taxon>Bacillaceae</taxon>
        <taxon>Ornithinibacillus</taxon>
    </lineage>
</organism>
<dbReference type="SUPFAM" id="SSF103481">
    <property type="entry name" value="Multidrug resistance efflux transporter EmrE"/>
    <property type="match status" value="2"/>
</dbReference>
<comment type="similarity">
    <text evidence="2">Belongs to the EamA transporter family.</text>
</comment>
<evidence type="ECO:0000256" key="2">
    <source>
        <dbReference type="ARBA" id="ARBA00007362"/>
    </source>
</evidence>
<comment type="subcellular location">
    <subcellularLocation>
        <location evidence="1">Endomembrane system</location>
        <topology evidence="1">Multi-pass membrane protein</topology>
    </subcellularLocation>
</comment>
<feature type="domain" description="EamA" evidence="4">
    <location>
        <begin position="5"/>
        <end position="134"/>
    </location>
</feature>
<feature type="domain" description="EamA" evidence="4">
    <location>
        <begin position="149"/>
        <end position="281"/>
    </location>
</feature>
<feature type="transmembrane region" description="Helical" evidence="3">
    <location>
        <begin position="93"/>
        <end position="111"/>
    </location>
</feature>
<dbReference type="Proteomes" id="UP001597383">
    <property type="component" value="Unassembled WGS sequence"/>
</dbReference>
<evidence type="ECO:0000259" key="4">
    <source>
        <dbReference type="Pfam" id="PF00892"/>
    </source>
</evidence>
<feature type="transmembrane region" description="Helical" evidence="3">
    <location>
        <begin position="208"/>
        <end position="229"/>
    </location>
</feature>
<evidence type="ECO:0000313" key="6">
    <source>
        <dbReference type="Proteomes" id="UP001597383"/>
    </source>
</evidence>
<feature type="transmembrane region" description="Helical" evidence="3">
    <location>
        <begin position="31"/>
        <end position="50"/>
    </location>
</feature>
<dbReference type="InterPro" id="IPR000620">
    <property type="entry name" value="EamA_dom"/>
</dbReference>
<dbReference type="RefSeq" id="WP_377554837.1">
    <property type="nucleotide sequence ID" value="NZ_JBHUHQ010000002.1"/>
</dbReference>
<dbReference type="EMBL" id="JBHUHQ010000002">
    <property type="protein sequence ID" value="MFD2043037.1"/>
    <property type="molecule type" value="Genomic_DNA"/>
</dbReference>
<feature type="transmembrane region" description="Helical" evidence="3">
    <location>
        <begin position="7"/>
        <end position="25"/>
    </location>
</feature>
<protein>
    <submittedName>
        <fullName evidence="5">DMT family transporter</fullName>
    </submittedName>
</protein>
<dbReference type="PANTHER" id="PTHR22911">
    <property type="entry name" value="ACYL-MALONYL CONDENSING ENZYME-RELATED"/>
    <property type="match status" value="1"/>
</dbReference>
<evidence type="ECO:0000256" key="1">
    <source>
        <dbReference type="ARBA" id="ARBA00004127"/>
    </source>
</evidence>
<name>A0ABW4VTJ7_9BACI</name>
<dbReference type="Gene3D" id="1.10.3730.20">
    <property type="match status" value="1"/>
</dbReference>
<keyword evidence="3" id="KW-1133">Transmembrane helix</keyword>
<dbReference type="InterPro" id="IPR037185">
    <property type="entry name" value="EmrE-like"/>
</dbReference>
<dbReference type="PANTHER" id="PTHR22911:SF102">
    <property type="entry name" value="MEMBRANE PROTEIN"/>
    <property type="match status" value="1"/>
</dbReference>